<feature type="domain" description="Retrotransposon gag" evidence="2">
    <location>
        <begin position="210"/>
        <end position="300"/>
    </location>
</feature>
<dbReference type="PANTHER" id="PTHR15503:SF36">
    <property type="entry name" value="RETROTRANSPOSON GAG-LIKE PROTEIN 5"/>
    <property type="match status" value="1"/>
</dbReference>
<evidence type="ECO:0000313" key="3">
    <source>
        <dbReference type="Ensembl" id="ENSSLUP00000016448.1"/>
    </source>
</evidence>
<dbReference type="InterPro" id="IPR032567">
    <property type="entry name" value="RTL1-rel"/>
</dbReference>
<proteinExistence type="predicted"/>
<dbReference type="Ensembl" id="ENSSLUT00000016984.1">
    <property type="protein sequence ID" value="ENSSLUP00000016448.1"/>
    <property type="gene ID" value="ENSSLUG00000007702.1"/>
</dbReference>
<keyword evidence="4" id="KW-1185">Reference proteome</keyword>
<dbReference type="InterPro" id="IPR021109">
    <property type="entry name" value="Peptidase_aspartic_dom_sf"/>
</dbReference>
<dbReference type="Pfam" id="PF03732">
    <property type="entry name" value="Retrotrans_gag"/>
    <property type="match status" value="1"/>
</dbReference>
<dbReference type="InterPro" id="IPR043128">
    <property type="entry name" value="Rev_trsase/Diguanyl_cyclase"/>
</dbReference>
<reference evidence="3" key="1">
    <citation type="submission" date="2025-08" db="UniProtKB">
        <authorList>
            <consortium name="Ensembl"/>
        </authorList>
    </citation>
    <scope>IDENTIFICATION</scope>
</reference>
<dbReference type="PANTHER" id="PTHR15503">
    <property type="entry name" value="LDOC1 RELATED"/>
    <property type="match status" value="1"/>
</dbReference>
<evidence type="ECO:0000256" key="1">
    <source>
        <dbReference type="SAM" id="MobiDB-lite"/>
    </source>
</evidence>
<dbReference type="GeneTree" id="ENSGT00950000183173"/>
<dbReference type="CDD" id="cd00303">
    <property type="entry name" value="retropepsin_like"/>
    <property type="match status" value="1"/>
</dbReference>
<evidence type="ECO:0000259" key="2">
    <source>
        <dbReference type="Pfam" id="PF03732"/>
    </source>
</evidence>
<dbReference type="SUPFAM" id="SSF56672">
    <property type="entry name" value="DNA/RNA polymerases"/>
    <property type="match status" value="1"/>
</dbReference>
<dbReference type="Gene3D" id="3.10.10.10">
    <property type="entry name" value="HIV Type 1 Reverse Transcriptase, subunit A, domain 1"/>
    <property type="match status" value="1"/>
</dbReference>
<dbReference type="AlphaFoldDB" id="A0A8D0CUG2"/>
<dbReference type="Gene3D" id="2.40.70.10">
    <property type="entry name" value="Acid Proteases"/>
    <property type="match status" value="1"/>
</dbReference>
<feature type="region of interest" description="Disordered" evidence="1">
    <location>
        <begin position="333"/>
        <end position="396"/>
    </location>
</feature>
<dbReference type="Pfam" id="PF13975">
    <property type="entry name" value="gag-asp_proteas"/>
    <property type="match status" value="1"/>
</dbReference>
<feature type="compositionally biased region" description="Polar residues" evidence="1">
    <location>
        <begin position="340"/>
        <end position="354"/>
    </location>
</feature>
<evidence type="ECO:0000313" key="4">
    <source>
        <dbReference type="Proteomes" id="UP000694568"/>
    </source>
</evidence>
<reference evidence="3" key="2">
    <citation type="submission" date="2025-09" db="UniProtKB">
        <authorList>
            <consortium name="Ensembl"/>
        </authorList>
    </citation>
    <scope>IDENTIFICATION</scope>
</reference>
<dbReference type="SUPFAM" id="SSF50630">
    <property type="entry name" value="Acid proteases"/>
    <property type="match status" value="1"/>
</dbReference>
<dbReference type="InterPro" id="IPR043502">
    <property type="entry name" value="DNA/RNA_pol_sf"/>
</dbReference>
<protein>
    <recommendedName>
        <fullName evidence="2">Retrotransposon gag domain-containing protein</fullName>
    </recommendedName>
</protein>
<accession>A0A8D0CUG2</accession>
<feature type="compositionally biased region" description="Basic and acidic residues" evidence="1">
    <location>
        <begin position="355"/>
        <end position="372"/>
    </location>
</feature>
<dbReference type="Proteomes" id="UP000694568">
    <property type="component" value="Unplaced"/>
</dbReference>
<sequence length="752" mass="83417">MLCQRLSLSLLKVSFATLIFVCALHLPSSLLSTVTLPEDSLHLSRIKIGSAHSLPPTHLHCLLRHLDSPAITFNSVNKYSPYLNSPCPGLLLGSARENRDRTIRPRMNPVDLDSVRHAISQQGNMLGQHSTALQEIASSVRNLSASMTRIQDQLSLPAENPPPVSSPLPISTPDKYDGDLGRCRSFLMQCGLVFDLQPNSYATDKARIAFVIELLRGRALDWASAIWERQDICMASYQEFTAEMRKLFDHPVRGRDAANLFSLHQGARSVADFVIEFRTLAVESEWNEISLQAAFYQGLSDQLKDELISYPEPIDLDSLIALSIRVGNRIRERRREKRWGSSNQSRSLLPSKTGNKPERAVHSSPHEIKDEFLPSDPEPMQVGRHGLTTEERQRRRETNSCLYCGNSGALHLHLFPAPVKRPGSLSLGGLLASQFQSPNNPVRPLVPATLMNNNQTLEINILIDSGADDSFMDADLVEQLGLSKEQLPEAIEATTLNGRLLARITMRTEPVKMLLSGNHSELISFFILPSPRAPLVLGYPWLKEHNPTIDWVTGKVNSWSIDCHANCLKTAYSHSVPSLASDSASPDLSLVPETYHDLGEVFSKQRALSLPPHRPYDCAINLIPGAAYPKGRLYSISRPEREAMETYIKESLAAGLIRPSSSPLGAGFFFVSKKDGSLRPCIDYRGLNDITVKNKYPLPLMNSAFDSLQGATSMVNDVLRDMIDSVSSPTLFPSPNFPLPLRRPKSSLGRFS</sequence>
<name>A0A8D0CUG2_SANLU</name>
<dbReference type="InterPro" id="IPR005162">
    <property type="entry name" value="Retrotrans_gag_dom"/>
</dbReference>
<feature type="compositionally biased region" description="Basic and acidic residues" evidence="1">
    <location>
        <begin position="387"/>
        <end position="396"/>
    </location>
</feature>
<dbReference type="Gene3D" id="3.30.70.270">
    <property type="match status" value="1"/>
</dbReference>
<organism evidence="3 4">
    <name type="scientific">Sander lucioperca</name>
    <name type="common">Pike-perch</name>
    <name type="synonym">Perca lucioperca</name>
    <dbReference type="NCBI Taxonomy" id="283035"/>
    <lineage>
        <taxon>Eukaryota</taxon>
        <taxon>Metazoa</taxon>
        <taxon>Chordata</taxon>
        <taxon>Craniata</taxon>
        <taxon>Vertebrata</taxon>
        <taxon>Euteleostomi</taxon>
        <taxon>Actinopterygii</taxon>
        <taxon>Neopterygii</taxon>
        <taxon>Teleostei</taxon>
        <taxon>Neoteleostei</taxon>
        <taxon>Acanthomorphata</taxon>
        <taxon>Eupercaria</taxon>
        <taxon>Perciformes</taxon>
        <taxon>Percoidei</taxon>
        <taxon>Percidae</taxon>
        <taxon>Luciopercinae</taxon>
        <taxon>Sander</taxon>
    </lineage>
</organism>